<evidence type="ECO:0000313" key="1">
    <source>
        <dbReference type="EMBL" id="TYK19563.1"/>
    </source>
</evidence>
<evidence type="ECO:0000313" key="2">
    <source>
        <dbReference type="Proteomes" id="UP000321947"/>
    </source>
</evidence>
<protein>
    <submittedName>
        <fullName evidence="1">Uncharacterized protein</fullName>
    </submittedName>
</protein>
<dbReference type="PANTHER" id="PTHR36720">
    <property type="entry name" value="TAF RNA POLYMERASE I SUBUNIT A"/>
    <property type="match status" value="1"/>
</dbReference>
<sequence length="606" mass="69231">MPLFFKFVFLESHQTLEFHIRVYKPATAAAGSPPLPSLTRITKAAKKMEPEQMADRPVMEIEYGSIIPFSRKRKADPTADGNNDSRRATLMKRIKLSLTKPSFVLGLAPKMVRAENRITLRNALHKLMRQQNWVEASGVLSMLLQGTLRDNSPIRNRLKYSRGRARRLSRWQAARKQRMTTTFCPSLRGTTLGLGERIRECGVPTLWSASMELLKHIEGDRMRPDRIRHIYDIWMKKNGSLKHWPIEDRFMVQLEYILFCLEEGKMEDAHQETLRETMEVASLLSLLEGCSFREGRRDEFDVSIAGQRDVRAMTEGFILHPPFKEKGRFLWLAEVCAIMWDIWGERNDRVFRGKDRDLSEIGSLVRFHVSLWTSVSKLFCNYSLGNINLSLIPFFDLMQMPESANDPMSNMIIGLTFRQLWFSTIPEEIQWRDSLQLRSPIHSDGMILNSDGCSISNSHGVGALSWSNTESSVMNDKVVHVDIEGHTEASLDVDHKIHNIKVENHPLNFEAQDFCVSSAEKDENEASFSDNGGYQHYVSIFSALEGLDPLLLPLQLPPSIENWENAISLCGEFLNDYYKDAVKHLGLALNSNPPILVALLPLIQVE</sequence>
<reference evidence="1 2" key="1">
    <citation type="submission" date="2019-08" db="EMBL/GenBank/DDBJ databases">
        <title>Draft genome sequences of two oriental melons (Cucumis melo L. var makuwa).</title>
        <authorList>
            <person name="Kwon S.-Y."/>
        </authorList>
    </citation>
    <scope>NUCLEOTIDE SEQUENCE [LARGE SCALE GENOMIC DNA]</scope>
    <source>
        <strain evidence="2">cv. Chang Bougi</strain>
        <tissue evidence="1">Leaf</tissue>
    </source>
</reference>
<comment type="caution">
    <text evidence="1">The sequence shown here is derived from an EMBL/GenBank/DDBJ whole genome shotgun (WGS) entry which is preliminary data.</text>
</comment>
<dbReference type="Proteomes" id="UP000321947">
    <property type="component" value="Unassembled WGS sequence"/>
</dbReference>
<gene>
    <name evidence="1" type="ORF">E5676_scaffold416G00660</name>
</gene>
<dbReference type="PANTHER" id="PTHR36720:SF1">
    <property type="entry name" value="TAF RNA POLYMERASE I SUBUNIT A"/>
    <property type="match status" value="1"/>
</dbReference>
<dbReference type="AlphaFoldDB" id="A0A5D3D7T2"/>
<organism evidence="1 2">
    <name type="scientific">Cucumis melo var. makuwa</name>
    <name type="common">Oriental melon</name>
    <dbReference type="NCBI Taxonomy" id="1194695"/>
    <lineage>
        <taxon>Eukaryota</taxon>
        <taxon>Viridiplantae</taxon>
        <taxon>Streptophyta</taxon>
        <taxon>Embryophyta</taxon>
        <taxon>Tracheophyta</taxon>
        <taxon>Spermatophyta</taxon>
        <taxon>Magnoliopsida</taxon>
        <taxon>eudicotyledons</taxon>
        <taxon>Gunneridae</taxon>
        <taxon>Pentapetalae</taxon>
        <taxon>rosids</taxon>
        <taxon>fabids</taxon>
        <taxon>Cucurbitales</taxon>
        <taxon>Cucurbitaceae</taxon>
        <taxon>Benincaseae</taxon>
        <taxon>Cucumis</taxon>
    </lineage>
</organism>
<dbReference type="EMBL" id="SSTD01006863">
    <property type="protein sequence ID" value="TYK19563.1"/>
    <property type="molecule type" value="Genomic_DNA"/>
</dbReference>
<accession>A0A5D3D7T2</accession>
<proteinExistence type="predicted"/>
<name>A0A5D3D7T2_CUCMM</name>